<name>A0A544YKC4_9ACTN</name>
<dbReference type="InterPro" id="IPR029510">
    <property type="entry name" value="Ald_DH_CS_GLU"/>
</dbReference>
<dbReference type="SUPFAM" id="SSF53720">
    <property type="entry name" value="ALDH-like"/>
    <property type="match status" value="1"/>
</dbReference>
<protein>
    <submittedName>
        <fullName evidence="6">Aldehyde dehydrogenase</fullName>
    </submittedName>
</protein>
<feature type="active site" evidence="3">
    <location>
        <position position="232"/>
    </location>
</feature>
<dbReference type="InterPro" id="IPR016162">
    <property type="entry name" value="Ald_DH_N"/>
</dbReference>
<dbReference type="PANTHER" id="PTHR11699">
    <property type="entry name" value="ALDEHYDE DEHYDROGENASE-RELATED"/>
    <property type="match status" value="1"/>
</dbReference>
<dbReference type="Gene3D" id="3.40.605.10">
    <property type="entry name" value="Aldehyde Dehydrogenase, Chain A, domain 1"/>
    <property type="match status" value="1"/>
</dbReference>
<evidence type="ECO:0000256" key="1">
    <source>
        <dbReference type="ARBA" id="ARBA00009986"/>
    </source>
</evidence>
<evidence type="ECO:0000256" key="2">
    <source>
        <dbReference type="ARBA" id="ARBA00023002"/>
    </source>
</evidence>
<dbReference type="Pfam" id="PF00171">
    <property type="entry name" value="Aldedh"/>
    <property type="match status" value="1"/>
</dbReference>
<dbReference type="AlphaFoldDB" id="A0A544YKC4"/>
<dbReference type="FunFam" id="3.40.309.10:FF:000012">
    <property type="entry name" value="Betaine aldehyde dehydrogenase"/>
    <property type="match status" value="1"/>
</dbReference>
<dbReference type="EMBL" id="VIRM01000049">
    <property type="protein sequence ID" value="TQS17219.1"/>
    <property type="molecule type" value="Genomic_DNA"/>
</dbReference>
<dbReference type="CDD" id="cd07114">
    <property type="entry name" value="ALDH_DhaS"/>
    <property type="match status" value="1"/>
</dbReference>
<evidence type="ECO:0000259" key="5">
    <source>
        <dbReference type="Pfam" id="PF00171"/>
    </source>
</evidence>
<gene>
    <name evidence="6" type="ORF">FLX08_30835</name>
</gene>
<dbReference type="InterPro" id="IPR016161">
    <property type="entry name" value="Ald_DH/histidinol_DH"/>
</dbReference>
<dbReference type="Gene3D" id="3.40.309.10">
    <property type="entry name" value="Aldehyde Dehydrogenase, Chain A, domain 2"/>
    <property type="match status" value="1"/>
</dbReference>
<comment type="caution">
    <text evidence="6">The sequence shown here is derived from an EMBL/GenBank/DDBJ whole genome shotgun (WGS) entry which is preliminary data.</text>
</comment>
<feature type="domain" description="Aldehyde dehydrogenase" evidence="5">
    <location>
        <begin position="5"/>
        <end position="459"/>
    </location>
</feature>
<dbReference type="InterPro" id="IPR016163">
    <property type="entry name" value="Ald_DH_C"/>
</dbReference>
<comment type="similarity">
    <text evidence="1 4">Belongs to the aldehyde dehydrogenase family.</text>
</comment>
<dbReference type="InterPro" id="IPR015590">
    <property type="entry name" value="Aldehyde_DH_dom"/>
</dbReference>
<reference evidence="6 7" key="1">
    <citation type="submission" date="2019-07" db="EMBL/GenBank/DDBJ databases">
        <title>Microbispora hainanensis DSM 45428.</title>
        <authorList>
            <person name="Thawai C."/>
        </authorList>
    </citation>
    <scope>NUCLEOTIDE SEQUENCE [LARGE SCALE GENOMIC DNA]</scope>
    <source>
        <strain evidence="6 7">DSM 45428</strain>
    </source>
</reference>
<evidence type="ECO:0000313" key="6">
    <source>
        <dbReference type="EMBL" id="TQS17219.1"/>
    </source>
</evidence>
<evidence type="ECO:0000313" key="7">
    <source>
        <dbReference type="Proteomes" id="UP000316541"/>
    </source>
</evidence>
<dbReference type="RefSeq" id="WP_142623779.1">
    <property type="nucleotide sequence ID" value="NZ_VIRM01000049.1"/>
</dbReference>
<keyword evidence="2 4" id="KW-0560">Oxidoreductase</keyword>
<dbReference type="GO" id="GO:0016620">
    <property type="term" value="F:oxidoreductase activity, acting on the aldehyde or oxo group of donors, NAD or NADP as acceptor"/>
    <property type="evidence" value="ECO:0007669"/>
    <property type="project" value="InterPro"/>
</dbReference>
<dbReference type="PROSITE" id="PS00687">
    <property type="entry name" value="ALDEHYDE_DEHYDR_GLU"/>
    <property type="match status" value="1"/>
</dbReference>
<proteinExistence type="inferred from homology"/>
<evidence type="ECO:0000256" key="3">
    <source>
        <dbReference type="PROSITE-ProRule" id="PRU10007"/>
    </source>
</evidence>
<dbReference type="Proteomes" id="UP000316541">
    <property type="component" value="Unassembled WGS sequence"/>
</dbReference>
<dbReference type="FunFam" id="3.40.605.10:FF:000007">
    <property type="entry name" value="NAD/NADP-dependent betaine aldehyde dehydrogenase"/>
    <property type="match status" value="1"/>
</dbReference>
<sequence>MGERKIVNPANGELLAVVAEAGVQEIEAAVARAKEAYDSGCWSRLDASRRGRILCAVSDLMLRHRDELAVLESSNNGKPVRDTRKEVESAARTFAYYGGLADKLQGDVIPVDGEYLNITVRQPLGVAALLLPWNSPLLLMSWKLAPALMAGNTAVLKPSEFTPLSTLRFAELLKETEIPSGVVNVVTGSGDPVGAALVRHEKIAKVSFSGCVETGRAISREAGVGLKRVNLELGGKSANIVFPDANIKAAARSAVRAAFGGAGQSCAAGSRLLVHEAVYDEFMAEFMAITRGIVVGDPLSEETEMGPVSNEAQYAKTMAFIESAQQEGAKLLHGGGPPAEAGCGQGNFLEPTVFADVLPTMRIAQEEIFGPLVAVMKFSSEDEAVAMANGVGYGLTGAVWTSDLSRAMRISQRIDVGTLWINCYKALSPASPYGGFKSSGYGRENGILGIDEYTQWKSVWFNYGEPIGSGYACDPDASTAI</sequence>
<accession>A0A544YKC4</accession>
<evidence type="ECO:0000256" key="4">
    <source>
        <dbReference type="RuleBase" id="RU003345"/>
    </source>
</evidence>
<organism evidence="6 7">
    <name type="scientific">Microbispora hainanensis</name>
    <dbReference type="NCBI Taxonomy" id="568844"/>
    <lineage>
        <taxon>Bacteria</taxon>
        <taxon>Bacillati</taxon>
        <taxon>Actinomycetota</taxon>
        <taxon>Actinomycetes</taxon>
        <taxon>Streptosporangiales</taxon>
        <taxon>Streptosporangiaceae</taxon>
        <taxon>Microbispora</taxon>
    </lineage>
</organism>